<reference evidence="1 2" key="1">
    <citation type="submission" date="2015-07" db="EMBL/GenBank/DDBJ databases">
        <authorList>
            <person name="Noorani M."/>
        </authorList>
    </citation>
    <scope>NUCLEOTIDE SEQUENCE [LARGE SCALE GENOMIC DNA]</scope>
    <source>
        <strain evidence="1">LMG728</strain>
    </source>
</reference>
<name>A0A0K2ZP12_9XANT</name>
<evidence type="ECO:0000313" key="1">
    <source>
        <dbReference type="EMBL" id="CTP85145.1"/>
    </source>
</evidence>
<accession>A0A0K2ZP12</accession>
<gene>
    <name evidence="1" type="ORF">XTPLMG728_0785</name>
</gene>
<dbReference type="AlphaFoldDB" id="A0A0K2ZP12"/>
<dbReference type="EMBL" id="CXOK01000022">
    <property type="protein sequence ID" value="CTP85145.1"/>
    <property type="molecule type" value="Genomic_DNA"/>
</dbReference>
<proteinExistence type="predicted"/>
<dbReference type="Proteomes" id="UP000041247">
    <property type="component" value="Unassembled WGS sequence"/>
</dbReference>
<evidence type="ECO:0000313" key="2">
    <source>
        <dbReference type="Proteomes" id="UP000041247"/>
    </source>
</evidence>
<protein>
    <submittedName>
        <fullName evidence="1">Uncharacterized protein</fullName>
    </submittedName>
</protein>
<sequence>MRPGRCNVSFLTRHLVDESRSDRAWTCPCDKGGVGLEYLNLSAQFQAVHKLSPSNSHAMH</sequence>
<organism evidence="1 2">
    <name type="scientific">Xanthomonas graminis pv. poae</name>
    <dbReference type="NCBI Taxonomy" id="227946"/>
    <lineage>
        <taxon>Bacteria</taxon>
        <taxon>Pseudomonadati</taxon>
        <taxon>Pseudomonadota</taxon>
        <taxon>Gammaproteobacteria</taxon>
        <taxon>Lysobacterales</taxon>
        <taxon>Lysobacteraceae</taxon>
        <taxon>Xanthomonas</taxon>
        <taxon>Xanthomonas translucens group</taxon>
        <taxon>Xanthomonas graminis</taxon>
    </lineage>
</organism>